<evidence type="ECO:0000313" key="1">
    <source>
        <dbReference type="EMBL" id="GJT31504.1"/>
    </source>
</evidence>
<name>A0ABQ5CXK5_9ASTR</name>
<proteinExistence type="predicted"/>
<protein>
    <recommendedName>
        <fullName evidence="3">Reverse transcriptase domain-containing protein</fullName>
    </recommendedName>
</protein>
<evidence type="ECO:0000313" key="2">
    <source>
        <dbReference type="Proteomes" id="UP001151760"/>
    </source>
</evidence>
<evidence type="ECO:0008006" key="3">
    <source>
        <dbReference type="Google" id="ProtNLM"/>
    </source>
</evidence>
<comment type="caution">
    <text evidence="1">The sequence shown here is derived from an EMBL/GenBank/DDBJ whole genome shotgun (WGS) entry which is preliminary data.</text>
</comment>
<sequence length="177" mass="20532">MALPAFHDSLNQDLCRTIDRKLIVLFPLDDGPTPRLGSAISPYLFALILDELSRGIQESIPWCLIFSNDIALVSDMPKGLNERLKQWRETLEDKGLRVSGSVIHKFCAEKEYVTHVIQADLTRHDPGCSYSEESQLRLRQQDERKMIEIVWPCQEETTISTCYEGGVYYRRWREKNE</sequence>
<reference evidence="1" key="2">
    <citation type="submission" date="2022-01" db="EMBL/GenBank/DDBJ databases">
        <authorList>
            <person name="Yamashiro T."/>
            <person name="Shiraishi A."/>
            <person name="Satake H."/>
            <person name="Nakayama K."/>
        </authorList>
    </citation>
    <scope>NUCLEOTIDE SEQUENCE</scope>
</reference>
<dbReference type="Proteomes" id="UP001151760">
    <property type="component" value="Unassembled WGS sequence"/>
</dbReference>
<organism evidence="1 2">
    <name type="scientific">Tanacetum coccineum</name>
    <dbReference type="NCBI Taxonomy" id="301880"/>
    <lineage>
        <taxon>Eukaryota</taxon>
        <taxon>Viridiplantae</taxon>
        <taxon>Streptophyta</taxon>
        <taxon>Embryophyta</taxon>
        <taxon>Tracheophyta</taxon>
        <taxon>Spermatophyta</taxon>
        <taxon>Magnoliopsida</taxon>
        <taxon>eudicotyledons</taxon>
        <taxon>Gunneridae</taxon>
        <taxon>Pentapetalae</taxon>
        <taxon>asterids</taxon>
        <taxon>campanulids</taxon>
        <taxon>Asterales</taxon>
        <taxon>Asteraceae</taxon>
        <taxon>Asteroideae</taxon>
        <taxon>Anthemideae</taxon>
        <taxon>Anthemidinae</taxon>
        <taxon>Tanacetum</taxon>
    </lineage>
</organism>
<keyword evidence="2" id="KW-1185">Reference proteome</keyword>
<gene>
    <name evidence="1" type="ORF">Tco_0921923</name>
</gene>
<accession>A0ABQ5CXK5</accession>
<dbReference type="EMBL" id="BQNB010014712">
    <property type="protein sequence ID" value="GJT31504.1"/>
    <property type="molecule type" value="Genomic_DNA"/>
</dbReference>
<reference evidence="1" key="1">
    <citation type="journal article" date="2022" name="Int. J. Mol. Sci.">
        <title>Draft Genome of Tanacetum Coccineum: Genomic Comparison of Closely Related Tanacetum-Family Plants.</title>
        <authorList>
            <person name="Yamashiro T."/>
            <person name="Shiraishi A."/>
            <person name="Nakayama K."/>
            <person name="Satake H."/>
        </authorList>
    </citation>
    <scope>NUCLEOTIDE SEQUENCE</scope>
</reference>